<accession>A0A2N3VFU9</accession>
<proteinExistence type="predicted"/>
<feature type="region of interest" description="Disordered" evidence="1">
    <location>
        <begin position="84"/>
        <end position="114"/>
    </location>
</feature>
<feature type="compositionally biased region" description="Low complexity" evidence="1">
    <location>
        <begin position="367"/>
        <end position="387"/>
    </location>
</feature>
<organism evidence="2 3">
    <name type="scientific">Nocardia fluminea</name>
    <dbReference type="NCBI Taxonomy" id="134984"/>
    <lineage>
        <taxon>Bacteria</taxon>
        <taxon>Bacillati</taxon>
        <taxon>Actinomycetota</taxon>
        <taxon>Actinomycetes</taxon>
        <taxon>Mycobacteriales</taxon>
        <taxon>Nocardiaceae</taxon>
        <taxon>Nocardia</taxon>
    </lineage>
</organism>
<keyword evidence="3" id="KW-1185">Reference proteome</keyword>
<feature type="region of interest" description="Disordered" evidence="1">
    <location>
        <begin position="189"/>
        <end position="209"/>
    </location>
</feature>
<feature type="region of interest" description="Disordered" evidence="1">
    <location>
        <begin position="441"/>
        <end position="552"/>
    </location>
</feature>
<feature type="compositionally biased region" description="Pro residues" evidence="1">
    <location>
        <begin position="328"/>
        <end position="358"/>
    </location>
</feature>
<evidence type="ECO:0000256" key="1">
    <source>
        <dbReference type="SAM" id="MobiDB-lite"/>
    </source>
</evidence>
<evidence type="ECO:0000313" key="3">
    <source>
        <dbReference type="Proteomes" id="UP000233766"/>
    </source>
</evidence>
<comment type="caution">
    <text evidence="2">The sequence shown here is derived from an EMBL/GenBank/DDBJ whole genome shotgun (WGS) entry which is preliminary data.</text>
</comment>
<feature type="region of interest" description="Disordered" evidence="1">
    <location>
        <begin position="297"/>
        <end position="388"/>
    </location>
</feature>
<dbReference type="Proteomes" id="UP000233766">
    <property type="component" value="Unassembled WGS sequence"/>
</dbReference>
<dbReference type="RefSeq" id="WP_101466425.1">
    <property type="nucleotide sequence ID" value="NZ_PJMW01000002.1"/>
</dbReference>
<feature type="compositionally biased region" description="Low complexity" evidence="1">
    <location>
        <begin position="463"/>
        <end position="505"/>
    </location>
</feature>
<dbReference type="AlphaFoldDB" id="A0A2N3VFU9"/>
<dbReference type="OrthoDB" id="3623544at2"/>
<protein>
    <submittedName>
        <fullName evidence="2">Uncharacterized protein</fullName>
    </submittedName>
</protein>
<name>A0A2N3VFU9_9NOCA</name>
<reference evidence="2 3" key="1">
    <citation type="submission" date="2017-12" db="EMBL/GenBank/DDBJ databases">
        <title>Sequencing the genomes of 1000 Actinobacteria strains.</title>
        <authorList>
            <person name="Klenk H.-P."/>
        </authorList>
    </citation>
    <scope>NUCLEOTIDE SEQUENCE [LARGE SCALE GENOMIC DNA]</scope>
    <source>
        <strain evidence="2 3">DSM 44489</strain>
    </source>
</reference>
<feature type="compositionally biased region" description="Low complexity" evidence="1">
    <location>
        <begin position="522"/>
        <end position="541"/>
    </location>
</feature>
<dbReference type="EMBL" id="PJMW01000002">
    <property type="protein sequence ID" value="PKV80500.1"/>
    <property type="molecule type" value="Genomic_DNA"/>
</dbReference>
<gene>
    <name evidence="2" type="ORF">ATK86_4929</name>
</gene>
<sequence length="612" mass="64227">MKDTRTHDEDGVLKPGAKLSGNDYVVVRPLDSDDPPGRILLVRKPSRCHHGYTLCIECADSWELDHHVDYELTGGGRRLREALDTQRAAPASNESTEGDSGEPGTTRLTRPWRTRDRLARRVRGLVPAGPAARSPASGGLAPVSHIARVEFRSCRGHYGIKREESISRINFHIPLDITRPIERSWIPERHRPPGEIAPIGTHSVPTRGNHRIHQTHCWKETPMSKTKNAAVATETAAPAPEHGSRAGVVPVPRRDSTRALWAALRAHPDSTTAALADLAGIGQSTARRLLAQWETAGCAQSHTDPESPRAAKTWTQGAGTPAAIEPDPAAPATPAEPEPAPAAPADPGPAEPATPEPVSPEIAEPVASSPETTEPASESATATAAAEVPTLHSAEARALWEALETHPGSTSAELAKAARIGIGAVRHLLTEWELAGAAWAATDPGKSRAKRVRWTAGAKTDQAPAAPEPVTTEPAGTAPAEPSTPETVAPEPTTPAAQETPADPTLDPTAETAVAAPTGHEPATVAPQPPAATDNGAAADAESTAERLPAGALRGQVEDFLHENPGKEFTPHQIGKVLARSSGAVHNALVKLTDGGTARQTSTAPKKFTLAS</sequence>
<evidence type="ECO:0000313" key="2">
    <source>
        <dbReference type="EMBL" id="PKV80500.1"/>
    </source>
</evidence>